<evidence type="ECO:0000313" key="3">
    <source>
        <dbReference type="EMBL" id="TDC12337.1"/>
    </source>
</evidence>
<dbReference type="EMBL" id="SMJW01000133">
    <property type="protein sequence ID" value="TDC12337.1"/>
    <property type="molecule type" value="Genomic_DNA"/>
</dbReference>
<name>A0A4R4NW93_9ACTN</name>
<organism evidence="3 4">
    <name type="scientific">Actinomadura bangladeshensis</name>
    <dbReference type="NCBI Taxonomy" id="453573"/>
    <lineage>
        <taxon>Bacteria</taxon>
        <taxon>Bacillati</taxon>
        <taxon>Actinomycetota</taxon>
        <taxon>Actinomycetes</taxon>
        <taxon>Streptosporangiales</taxon>
        <taxon>Thermomonosporaceae</taxon>
        <taxon>Actinomadura</taxon>
    </lineage>
</organism>
<keyword evidence="4" id="KW-1185">Reference proteome</keyword>
<sequence>MQAHEVAFFKLIEGEKQFQIPLYQRTYSWGQREWARLWADVLEHAEIIAAGEDRPAHFIGSVVLAPGTMSAGDIQRWLVVDGQQRLTTLMLACCALRDRLKDLSPREAGRIHKQYLVNEYRDGLEHFRLLPTQADREAFAACMESGANAGGSDGIGAAYRFFKQALIDYDPDGDVEALKRLETVVRSRLSVVEITAEHGDNVYRIFESLNNTGVKLSQTDLLRNYVFMLLPTIGERVYTKIWLPMQQELGADNLELLAWLDLVIRGDYRAKQSEIYRAQQRRLSEIVHQGGEEALEGEIAELYRRGRLLMRVIEPAREEDAELRAALLRLHEWGGQITFPIALHMLDLLDHGKTTAAQVARALSFVESFLVRRMIAGIPTNNLNRILNSAPKELEAGRPIDEAVHRYLSGERRYWPSDDQLRTAVRTRPFYWSGRPNQRFFVLKRLEQSHESSEPVDFAAAKLTIEHIMPQTVTQDWLDLLSAEVTDEDGPAELHAELLHTLGNLTLTGDNSKLSNHPFQRKQEIFDASALHMNREIADAPRWGKAQILARAEALTGRCVALWPAPLPGGSDLEDERRTWVLLRRLLAELPTGSWTTFGDLATVIGSNPAGVGGYMASRPGLENAHRVLTSEGTVSPSFRWPDGRAETARAVLETEGVSFSDGGAADGAQRLTAESLAKLIGMDTPEDAEDDRERHLGRFEAQLSVHGDETVELTARVLEHWTGKGGNLDFGSSKTDTSCYPWLEDPNDARGWIWPVVFYPRSATIEVVFQHLAKRPPFDDMARREEFRRRLNLIDGVAIPEDRLAKRPSFPVNALSGDGIKHFIEALDWFMDQVGTARPSADAPATEPDISGLAAEFHSAMLLLYTRTKTEADYNASAFLSMVTEHGGVGAAKSLLASPHISDGFAALHERGRLDLSVEAQAADPRFAALFTEEERDRAAHRLTEAGYKL</sequence>
<dbReference type="InterPro" id="IPR004919">
    <property type="entry name" value="GmrSD_N"/>
</dbReference>
<dbReference type="Proteomes" id="UP000295431">
    <property type="component" value="Unassembled WGS sequence"/>
</dbReference>
<dbReference type="InterPro" id="IPR036388">
    <property type="entry name" value="WH-like_DNA-bd_sf"/>
</dbReference>
<evidence type="ECO:0000313" key="4">
    <source>
        <dbReference type="Proteomes" id="UP000295431"/>
    </source>
</evidence>
<dbReference type="Pfam" id="PF07510">
    <property type="entry name" value="GmrSD_C"/>
    <property type="match status" value="1"/>
</dbReference>
<dbReference type="AlphaFoldDB" id="A0A4R4NW93"/>
<protein>
    <submittedName>
        <fullName evidence="3">DUF262 domain-containing protein</fullName>
    </submittedName>
</protein>
<dbReference type="PANTHER" id="PTHR35149:SF2">
    <property type="entry name" value="DUF262 DOMAIN-CONTAINING PROTEIN"/>
    <property type="match status" value="1"/>
</dbReference>
<dbReference type="InterPro" id="IPR011089">
    <property type="entry name" value="GmrSD_C"/>
</dbReference>
<dbReference type="OrthoDB" id="9798761at2"/>
<dbReference type="RefSeq" id="WP_131942374.1">
    <property type="nucleotide sequence ID" value="NZ_BAAAMX010000007.1"/>
</dbReference>
<proteinExistence type="predicted"/>
<evidence type="ECO:0000259" key="1">
    <source>
        <dbReference type="Pfam" id="PF03235"/>
    </source>
</evidence>
<feature type="domain" description="GmrSD restriction endonucleases C-terminal" evidence="2">
    <location>
        <begin position="415"/>
        <end position="556"/>
    </location>
</feature>
<reference evidence="3 4" key="1">
    <citation type="submission" date="2019-03" db="EMBL/GenBank/DDBJ databases">
        <title>Draft genome sequences of novel Actinobacteria.</title>
        <authorList>
            <person name="Sahin N."/>
            <person name="Ay H."/>
            <person name="Saygin H."/>
        </authorList>
    </citation>
    <scope>NUCLEOTIDE SEQUENCE [LARGE SCALE GENOMIC DNA]</scope>
    <source>
        <strain evidence="3 4">DSM 45347</strain>
    </source>
</reference>
<feature type="domain" description="GmrSD restriction endonucleases N-terminal" evidence="1">
    <location>
        <begin position="10"/>
        <end position="227"/>
    </location>
</feature>
<dbReference type="InterPro" id="IPR036217">
    <property type="entry name" value="MethylDNA_cys_MeTrfase_DNAb"/>
</dbReference>
<gene>
    <name evidence="3" type="ORF">E1284_23935</name>
</gene>
<dbReference type="SUPFAM" id="SSF46767">
    <property type="entry name" value="Methylated DNA-protein cysteine methyltransferase, C-terminal domain"/>
    <property type="match status" value="1"/>
</dbReference>
<evidence type="ECO:0000259" key="2">
    <source>
        <dbReference type="Pfam" id="PF07510"/>
    </source>
</evidence>
<accession>A0A4R4NW93</accession>
<dbReference type="Pfam" id="PF03235">
    <property type="entry name" value="GmrSD_N"/>
    <property type="match status" value="1"/>
</dbReference>
<comment type="caution">
    <text evidence="3">The sequence shown here is derived from an EMBL/GenBank/DDBJ whole genome shotgun (WGS) entry which is preliminary data.</text>
</comment>
<dbReference type="Gene3D" id="1.10.10.10">
    <property type="entry name" value="Winged helix-like DNA-binding domain superfamily/Winged helix DNA-binding domain"/>
    <property type="match status" value="1"/>
</dbReference>
<dbReference type="PANTHER" id="PTHR35149">
    <property type="entry name" value="SLL5132 PROTEIN"/>
    <property type="match status" value="1"/>
</dbReference>